<dbReference type="Proteomes" id="UP000320762">
    <property type="component" value="Unassembled WGS sequence"/>
</dbReference>
<sequence length="62" mass="6890">MASLRCSAPPQTRIHPPPARQHPEHTHVDDADTQTTVSTGPLTASATSPRGWRPLMFRKHPR</sequence>
<comment type="caution">
    <text evidence="2">The sequence shown here is derived from an EMBL/GenBank/DDBJ whole genome shotgun (WGS) entry which is preliminary data.</text>
</comment>
<evidence type="ECO:0000313" key="2">
    <source>
        <dbReference type="EMBL" id="TRM56556.1"/>
    </source>
</evidence>
<proteinExistence type="predicted"/>
<keyword evidence="3" id="KW-1185">Reference proteome</keyword>
<dbReference type="AlphaFoldDB" id="A0A550BVL2"/>
<evidence type="ECO:0000313" key="3">
    <source>
        <dbReference type="Proteomes" id="UP000320762"/>
    </source>
</evidence>
<dbReference type="EMBL" id="VDMD01000066">
    <property type="protein sequence ID" value="TRM56556.1"/>
    <property type="molecule type" value="Genomic_DNA"/>
</dbReference>
<feature type="compositionally biased region" description="Polar residues" evidence="1">
    <location>
        <begin position="33"/>
        <end position="48"/>
    </location>
</feature>
<evidence type="ECO:0000256" key="1">
    <source>
        <dbReference type="SAM" id="MobiDB-lite"/>
    </source>
</evidence>
<organism evidence="2 3">
    <name type="scientific">Schizophyllum amplum</name>
    <dbReference type="NCBI Taxonomy" id="97359"/>
    <lineage>
        <taxon>Eukaryota</taxon>
        <taxon>Fungi</taxon>
        <taxon>Dikarya</taxon>
        <taxon>Basidiomycota</taxon>
        <taxon>Agaricomycotina</taxon>
        <taxon>Agaricomycetes</taxon>
        <taxon>Agaricomycetidae</taxon>
        <taxon>Agaricales</taxon>
        <taxon>Schizophyllaceae</taxon>
        <taxon>Schizophyllum</taxon>
    </lineage>
</organism>
<feature type="compositionally biased region" description="Basic and acidic residues" evidence="1">
    <location>
        <begin position="21"/>
        <end position="30"/>
    </location>
</feature>
<gene>
    <name evidence="2" type="ORF">BD626DRAFT_246231</name>
</gene>
<protein>
    <submittedName>
        <fullName evidence="2">Uncharacterized protein</fullName>
    </submittedName>
</protein>
<name>A0A550BVL2_9AGAR</name>
<reference evidence="2 3" key="1">
    <citation type="journal article" date="2019" name="New Phytol.">
        <title>Comparative genomics reveals unique wood-decay strategies and fruiting body development in the Schizophyllaceae.</title>
        <authorList>
            <person name="Almasi E."/>
            <person name="Sahu N."/>
            <person name="Krizsan K."/>
            <person name="Balint B."/>
            <person name="Kovacs G.M."/>
            <person name="Kiss B."/>
            <person name="Cseklye J."/>
            <person name="Drula E."/>
            <person name="Henrissat B."/>
            <person name="Nagy I."/>
            <person name="Chovatia M."/>
            <person name="Adam C."/>
            <person name="LaButti K."/>
            <person name="Lipzen A."/>
            <person name="Riley R."/>
            <person name="Grigoriev I.V."/>
            <person name="Nagy L.G."/>
        </authorList>
    </citation>
    <scope>NUCLEOTIDE SEQUENCE [LARGE SCALE GENOMIC DNA]</scope>
    <source>
        <strain evidence="2 3">NL-1724</strain>
    </source>
</reference>
<feature type="region of interest" description="Disordered" evidence="1">
    <location>
        <begin position="1"/>
        <end position="62"/>
    </location>
</feature>
<accession>A0A550BVL2</accession>